<dbReference type="Proteomes" id="UP001479436">
    <property type="component" value="Unassembled WGS sequence"/>
</dbReference>
<name>A0ABR2VNF6_9FUNG</name>
<organism evidence="1 2">
    <name type="scientific">Basidiobolus ranarum</name>
    <dbReference type="NCBI Taxonomy" id="34480"/>
    <lineage>
        <taxon>Eukaryota</taxon>
        <taxon>Fungi</taxon>
        <taxon>Fungi incertae sedis</taxon>
        <taxon>Zoopagomycota</taxon>
        <taxon>Entomophthoromycotina</taxon>
        <taxon>Basidiobolomycetes</taxon>
        <taxon>Basidiobolales</taxon>
        <taxon>Basidiobolaceae</taxon>
        <taxon>Basidiobolus</taxon>
    </lineage>
</organism>
<sequence>MFKLLEECQRRQVTSINQNGDQVDSLNDQPKSNVKDASISRLVDSIKRKSTSNVADYEDLGAYAEYGSP</sequence>
<accession>A0ABR2VNF6</accession>
<protein>
    <submittedName>
        <fullName evidence="1">Uncharacterized protein</fullName>
    </submittedName>
</protein>
<evidence type="ECO:0000313" key="1">
    <source>
        <dbReference type="EMBL" id="KAK9685950.1"/>
    </source>
</evidence>
<evidence type="ECO:0000313" key="2">
    <source>
        <dbReference type="Proteomes" id="UP001479436"/>
    </source>
</evidence>
<proteinExistence type="predicted"/>
<gene>
    <name evidence="1" type="ORF">K7432_015305</name>
</gene>
<keyword evidence="2" id="KW-1185">Reference proteome</keyword>
<reference evidence="1 2" key="1">
    <citation type="submission" date="2023-04" db="EMBL/GenBank/DDBJ databases">
        <title>Genome of Basidiobolus ranarum AG-B5.</title>
        <authorList>
            <person name="Stajich J.E."/>
            <person name="Carter-House D."/>
            <person name="Gryganskyi A."/>
        </authorList>
    </citation>
    <scope>NUCLEOTIDE SEQUENCE [LARGE SCALE GENOMIC DNA]</scope>
    <source>
        <strain evidence="1 2">AG-B5</strain>
    </source>
</reference>
<comment type="caution">
    <text evidence="1">The sequence shown here is derived from an EMBL/GenBank/DDBJ whole genome shotgun (WGS) entry which is preliminary data.</text>
</comment>
<dbReference type="EMBL" id="JASJQH010008910">
    <property type="protein sequence ID" value="KAK9685950.1"/>
    <property type="molecule type" value="Genomic_DNA"/>
</dbReference>